<dbReference type="PROSITE" id="PS00455">
    <property type="entry name" value="AMP_BINDING"/>
    <property type="match status" value="1"/>
</dbReference>
<dbReference type="RefSeq" id="WP_184978428.1">
    <property type="nucleotide sequence ID" value="NZ_BAAALO010000028.1"/>
</dbReference>
<dbReference type="InterPro" id="IPR000873">
    <property type="entry name" value="AMP-dep_synth/lig_dom"/>
</dbReference>
<accession>A0A7X0IC04</accession>
<dbReference type="SUPFAM" id="SSF56801">
    <property type="entry name" value="Acetyl-CoA synthetase-like"/>
    <property type="match status" value="1"/>
</dbReference>
<dbReference type="PANTHER" id="PTHR43767:SF1">
    <property type="entry name" value="NONRIBOSOMAL PEPTIDE SYNTHASE PES1 (EUROFUNG)-RELATED"/>
    <property type="match status" value="1"/>
</dbReference>
<dbReference type="InterPro" id="IPR025110">
    <property type="entry name" value="AMP-bd_C"/>
</dbReference>
<dbReference type="InterPro" id="IPR050237">
    <property type="entry name" value="ATP-dep_AMP-bd_enzyme"/>
</dbReference>
<dbReference type="GO" id="GO:0016878">
    <property type="term" value="F:acid-thiol ligase activity"/>
    <property type="evidence" value="ECO:0007669"/>
    <property type="project" value="UniProtKB-ARBA"/>
</dbReference>
<comment type="caution">
    <text evidence="3">The sequence shown here is derived from an EMBL/GenBank/DDBJ whole genome shotgun (WGS) entry which is preliminary data.</text>
</comment>
<reference evidence="3 4" key="1">
    <citation type="submission" date="2020-08" db="EMBL/GenBank/DDBJ databases">
        <title>Sequencing the genomes of 1000 actinobacteria strains.</title>
        <authorList>
            <person name="Klenk H.-P."/>
        </authorList>
    </citation>
    <scope>NUCLEOTIDE SEQUENCE [LARGE SCALE GENOMIC DNA]</scope>
    <source>
        <strain evidence="3 4">DSM 44936</strain>
    </source>
</reference>
<dbReference type="Proteomes" id="UP000555564">
    <property type="component" value="Unassembled WGS sequence"/>
</dbReference>
<evidence type="ECO:0000259" key="2">
    <source>
        <dbReference type="Pfam" id="PF13193"/>
    </source>
</evidence>
<dbReference type="Pfam" id="PF00501">
    <property type="entry name" value="AMP-binding"/>
    <property type="match status" value="1"/>
</dbReference>
<protein>
    <submittedName>
        <fullName evidence="3">Acyl-CoA synthetase (AMP-forming)/AMP-acid ligase II</fullName>
    </submittedName>
</protein>
<dbReference type="PANTHER" id="PTHR43767">
    <property type="entry name" value="LONG-CHAIN-FATTY-ACID--COA LIGASE"/>
    <property type="match status" value="1"/>
</dbReference>
<dbReference type="InterPro" id="IPR042099">
    <property type="entry name" value="ANL_N_sf"/>
</dbReference>
<sequence>MHDDPPFPYPVLESLRKAPGDIAFEHGDRLVSRGELLDLIERLAAALRDKGLGPGRGVALYTGVSPEGFAAHMAAHLLGCRVLCVRPGLTPRLLAHVLGMEVDAVVADASTATPDLFTAAGPAAVLSLGPVEGAADLLTCTDRVTECMGRMDDVALLTFTSGSTGVPKGCAFTYRGLAAHWSWNPRNWTPMAAVVAASFERFAVFGTLAASVILDYVVLCVLGGGTAVIPVDDGRPLYPYAIERHRLTGTVMAAPRLCQMLDVLREEKADTSSLRVVMVGGSPITPHRLAEAVERLGPVVYHGYGMTEGSLISMLTPADLARFPNATASAGLAHPAVEISVRDEQGRDLPTGHTGELYVRSPYLMTSYWNQPEETREVLHDGWLRTRDLGHLDTDGLLYLSGRIRDVILVHASVVYAGPIERLLATHPTVAEAYVTAAPDDRTGEAVHAFIVPVPGRTPDPAALTTLVRAELGADSVPKTITTVTDVPVAPSGKPDKRALLAQYGPEALGSL</sequence>
<feature type="domain" description="AMP-dependent synthetase/ligase" evidence="1">
    <location>
        <begin position="14"/>
        <end position="369"/>
    </location>
</feature>
<dbReference type="InterPro" id="IPR020845">
    <property type="entry name" value="AMP-binding_CS"/>
</dbReference>
<evidence type="ECO:0000259" key="1">
    <source>
        <dbReference type="Pfam" id="PF00501"/>
    </source>
</evidence>
<gene>
    <name evidence="3" type="ORF">BJ992_000609</name>
</gene>
<keyword evidence="4" id="KW-1185">Reference proteome</keyword>
<dbReference type="EMBL" id="JACHIU010000001">
    <property type="protein sequence ID" value="MBB6471178.1"/>
    <property type="molecule type" value="Genomic_DNA"/>
</dbReference>
<evidence type="ECO:0000313" key="3">
    <source>
        <dbReference type="EMBL" id="MBB6471178.1"/>
    </source>
</evidence>
<dbReference type="InterPro" id="IPR045851">
    <property type="entry name" value="AMP-bd_C_sf"/>
</dbReference>
<organism evidence="3 4">
    <name type="scientific">Sphaerisporangium rubeum</name>
    <dbReference type="NCBI Taxonomy" id="321317"/>
    <lineage>
        <taxon>Bacteria</taxon>
        <taxon>Bacillati</taxon>
        <taxon>Actinomycetota</taxon>
        <taxon>Actinomycetes</taxon>
        <taxon>Streptosporangiales</taxon>
        <taxon>Streptosporangiaceae</taxon>
        <taxon>Sphaerisporangium</taxon>
    </lineage>
</organism>
<keyword evidence="3" id="KW-0436">Ligase</keyword>
<proteinExistence type="predicted"/>
<evidence type="ECO:0000313" key="4">
    <source>
        <dbReference type="Proteomes" id="UP000555564"/>
    </source>
</evidence>
<dbReference type="Gene3D" id="3.30.300.30">
    <property type="match status" value="1"/>
</dbReference>
<feature type="domain" description="AMP-binding enzyme C-terminal" evidence="2">
    <location>
        <begin position="420"/>
        <end position="494"/>
    </location>
</feature>
<dbReference type="AlphaFoldDB" id="A0A7X0IC04"/>
<dbReference type="Gene3D" id="3.40.50.12780">
    <property type="entry name" value="N-terminal domain of ligase-like"/>
    <property type="match status" value="1"/>
</dbReference>
<dbReference type="Pfam" id="PF13193">
    <property type="entry name" value="AMP-binding_C"/>
    <property type="match status" value="1"/>
</dbReference>
<name>A0A7X0IC04_9ACTN</name>